<dbReference type="STRING" id="1610491.AAV94_10230"/>
<protein>
    <submittedName>
        <fullName evidence="1">Alpha/beta hydrolase</fullName>
    </submittedName>
</protein>
<dbReference type="EMBL" id="LBNQ01000032">
    <property type="protein sequence ID" value="KKW67526.1"/>
    <property type="molecule type" value="Genomic_DNA"/>
</dbReference>
<reference evidence="1 2" key="1">
    <citation type="submission" date="2015-05" db="EMBL/GenBank/DDBJ databases">
        <title>Draft genome sequence of Lampropedia sp. CT6, isolated from the microbial mat of a hot water spring, located at Manikaran, India.</title>
        <authorList>
            <person name="Tripathi C."/>
            <person name="Rani P."/>
            <person name="Mahato N.K."/>
            <person name="Lal R."/>
        </authorList>
    </citation>
    <scope>NUCLEOTIDE SEQUENCE [LARGE SCALE GENOMIC DNA]</scope>
    <source>
        <strain evidence="1 2">CT6</strain>
    </source>
</reference>
<dbReference type="SUPFAM" id="SSF53474">
    <property type="entry name" value="alpha/beta-Hydrolases"/>
    <property type="match status" value="1"/>
</dbReference>
<name>A0A0U1PYH8_9BURK</name>
<comment type="caution">
    <text evidence="1">The sequence shown here is derived from an EMBL/GenBank/DDBJ whole genome shotgun (WGS) entry which is preliminary data.</text>
</comment>
<sequence>MHPIPTVLTLPGWRNSGPQHWQSRWEALYGYQRVQQHDWLHPRSGDWQIQLEEAVLAADPTRPIVLVAHSLGCQLVARWAMYSQNTQRVHAAMLVAPPDTESPYCREVLPTWQPIAARQLPFASLVVASTDDAFCTLQRAQWMATCWGSTFHNLGPAGHINADSGLGDWPEGHQLLLQLLAQC</sequence>
<dbReference type="AlphaFoldDB" id="A0A0U1PYH8"/>
<proteinExistence type="predicted"/>
<keyword evidence="1" id="KW-0378">Hydrolase</keyword>
<dbReference type="PATRIC" id="fig|1610491.3.peg.2174"/>
<accession>A0A0U1PYH8</accession>
<evidence type="ECO:0000313" key="2">
    <source>
        <dbReference type="Proteomes" id="UP000050580"/>
    </source>
</evidence>
<dbReference type="OrthoDB" id="9804993at2"/>
<dbReference type="RefSeq" id="WP_046742220.1">
    <property type="nucleotide sequence ID" value="NZ_LBNQ01000032.1"/>
</dbReference>
<dbReference type="Proteomes" id="UP000050580">
    <property type="component" value="Unassembled WGS sequence"/>
</dbReference>
<dbReference type="InterPro" id="IPR029058">
    <property type="entry name" value="AB_hydrolase_fold"/>
</dbReference>
<evidence type="ECO:0000313" key="1">
    <source>
        <dbReference type="EMBL" id="KKW67526.1"/>
    </source>
</evidence>
<dbReference type="GO" id="GO:0016787">
    <property type="term" value="F:hydrolase activity"/>
    <property type="evidence" value="ECO:0007669"/>
    <property type="project" value="UniProtKB-KW"/>
</dbReference>
<dbReference type="InterPro" id="IPR010662">
    <property type="entry name" value="RBBP9/YdeN"/>
</dbReference>
<dbReference type="Pfam" id="PF06821">
    <property type="entry name" value="Ser_hydrolase"/>
    <property type="match status" value="1"/>
</dbReference>
<keyword evidence="2" id="KW-1185">Reference proteome</keyword>
<gene>
    <name evidence="1" type="ORF">AAV94_10230</name>
</gene>
<dbReference type="Gene3D" id="3.40.50.1820">
    <property type="entry name" value="alpha/beta hydrolase"/>
    <property type="match status" value="1"/>
</dbReference>
<organism evidence="1 2">
    <name type="scientific">Lampropedia cohaerens</name>
    <dbReference type="NCBI Taxonomy" id="1610491"/>
    <lineage>
        <taxon>Bacteria</taxon>
        <taxon>Pseudomonadati</taxon>
        <taxon>Pseudomonadota</taxon>
        <taxon>Betaproteobacteria</taxon>
        <taxon>Burkholderiales</taxon>
        <taxon>Comamonadaceae</taxon>
        <taxon>Lampropedia</taxon>
    </lineage>
</organism>